<gene>
    <name evidence="2" type="ORF">BJX66DRAFT_344718</name>
</gene>
<dbReference type="Gene3D" id="3.30.9.10">
    <property type="entry name" value="D-Amino Acid Oxidase, subunit A, domain 2"/>
    <property type="match status" value="1"/>
</dbReference>
<name>A0ABR4FKB2_9EURO</name>
<accession>A0ABR4FKB2</accession>
<dbReference type="SUPFAM" id="SSF51905">
    <property type="entry name" value="FAD/NAD(P)-binding domain"/>
    <property type="match status" value="1"/>
</dbReference>
<reference evidence="2 3" key="1">
    <citation type="submission" date="2024-07" db="EMBL/GenBank/DDBJ databases">
        <title>Section-level genome sequencing and comparative genomics of Aspergillus sections Usti and Cavernicolus.</title>
        <authorList>
            <consortium name="Lawrence Berkeley National Laboratory"/>
            <person name="Nybo J.L."/>
            <person name="Vesth T.C."/>
            <person name="Theobald S."/>
            <person name="Frisvad J.C."/>
            <person name="Larsen T.O."/>
            <person name="Kjaerboelling I."/>
            <person name="Rothschild-Mancinelli K."/>
            <person name="Lyhne E.K."/>
            <person name="Kogle M.E."/>
            <person name="Barry K."/>
            <person name="Clum A."/>
            <person name="Na H."/>
            <person name="Ledsgaard L."/>
            <person name="Lin J."/>
            <person name="Lipzen A."/>
            <person name="Kuo A."/>
            <person name="Riley R."/>
            <person name="Mondo S."/>
            <person name="Labutti K."/>
            <person name="Haridas S."/>
            <person name="Pangalinan J."/>
            <person name="Salamov A.A."/>
            <person name="Simmons B.A."/>
            <person name="Magnuson J.K."/>
            <person name="Chen J."/>
            <person name="Drula E."/>
            <person name="Henrissat B."/>
            <person name="Wiebenga A."/>
            <person name="Lubbers R.J."/>
            <person name="Gomes A.C."/>
            <person name="Makela M.R."/>
            <person name="Stajich J."/>
            <person name="Grigoriev I.V."/>
            <person name="Mortensen U.H."/>
            <person name="De Vries R.P."/>
            <person name="Baker S.E."/>
            <person name="Andersen M.R."/>
        </authorList>
    </citation>
    <scope>NUCLEOTIDE SEQUENCE [LARGE SCALE GENOMIC DNA]</scope>
    <source>
        <strain evidence="2 3">CBS 209.92</strain>
    </source>
</reference>
<evidence type="ECO:0000259" key="1">
    <source>
        <dbReference type="Pfam" id="PF01266"/>
    </source>
</evidence>
<sequence length="402" mass="44651">MTEYFPDPFRETEPVCVHHLPNFKDPQFPSLDHDIETDVCIIGSGIAGISTAYELVTGGKKVTLLEAQHVLSGESGRTSGHLSNALDDGYIEIEKRHKPNGAKLAAESHTWAIDRVAHIIRTLDLDCEFRYVPAYRVSKFLPGDLKHDVSRDKGADYARDAGVDAVFQKGFSVSGWDGGVNQEDAAVFAAQGAFHPTKYSLGVLEWMKTHPNFQCFADTRATGVEEGRNKVIVWTEQGYIITAKDVVEATCTPLQDSSISAEMSYCRTYCIAIRVPKGSVEDCLIYDTDDPYTYVRLTACNDNNDYLIAGGCDHKVGQEDSLNRFEILATWARQRFTHTGAVDYHWSGQILEPVDHMAFIGKKEWKTLTHGVLAGRLVADEIEGRENSWAALYDLSRMTSAA</sequence>
<feature type="domain" description="FAD dependent oxidoreductase" evidence="1">
    <location>
        <begin position="38"/>
        <end position="368"/>
    </location>
</feature>
<evidence type="ECO:0000313" key="2">
    <source>
        <dbReference type="EMBL" id="KAL2783682.1"/>
    </source>
</evidence>
<proteinExistence type="predicted"/>
<dbReference type="InterPro" id="IPR006076">
    <property type="entry name" value="FAD-dep_OxRdtase"/>
</dbReference>
<dbReference type="Gene3D" id="3.50.50.60">
    <property type="entry name" value="FAD/NAD(P)-binding domain"/>
    <property type="match status" value="1"/>
</dbReference>
<organism evidence="2 3">
    <name type="scientific">Aspergillus keveii</name>
    <dbReference type="NCBI Taxonomy" id="714993"/>
    <lineage>
        <taxon>Eukaryota</taxon>
        <taxon>Fungi</taxon>
        <taxon>Dikarya</taxon>
        <taxon>Ascomycota</taxon>
        <taxon>Pezizomycotina</taxon>
        <taxon>Eurotiomycetes</taxon>
        <taxon>Eurotiomycetidae</taxon>
        <taxon>Eurotiales</taxon>
        <taxon>Aspergillaceae</taxon>
        <taxon>Aspergillus</taxon>
        <taxon>Aspergillus subgen. Nidulantes</taxon>
    </lineage>
</organism>
<dbReference type="EMBL" id="JBFTWV010000218">
    <property type="protein sequence ID" value="KAL2783682.1"/>
    <property type="molecule type" value="Genomic_DNA"/>
</dbReference>
<dbReference type="PANTHER" id="PTHR13847">
    <property type="entry name" value="SARCOSINE DEHYDROGENASE-RELATED"/>
    <property type="match status" value="1"/>
</dbReference>
<dbReference type="Proteomes" id="UP001610563">
    <property type="component" value="Unassembled WGS sequence"/>
</dbReference>
<evidence type="ECO:0000313" key="3">
    <source>
        <dbReference type="Proteomes" id="UP001610563"/>
    </source>
</evidence>
<dbReference type="Pfam" id="PF01266">
    <property type="entry name" value="DAO"/>
    <property type="match status" value="1"/>
</dbReference>
<comment type="caution">
    <text evidence="2">The sequence shown here is derived from an EMBL/GenBank/DDBJ whole genome shotgun (WGS) entry which is preliminary data.</text>
</comment>
<keyword evidence="3" id="KW-1185">Reference proteome</keyword>
<dbReference type="InterPro" id="IPR036188">
    <property type="entry name" value="FAD/NAD-bd_sf"/>
</dbReference>
<dbReference type="PANTHER" id="PTHR13847:SF281">
    <property type="entry name" value="FAD DEPENDENT OXIDOREDUCTASE DOMAIN-CONTAINING PROTEIN"/>
    <property type="match status" value="1"/>
</dbReference>
<protein>
    <recommendedName>
        <fullName evidence="1">FAD dependent oxidoreductase domain-containing protein</fullName>
    </recommendedName>
</protein>